<feature type="chain" id="PRO_5016563339" evidence="1">
    <location>
        <begin position="21"/>
        <end position="67"/>
    </location>
</feature>
<keyword evidence="1" id="KW-0732">Signal</keyword>
<dbReference type="Proteomes" id="UP000257109">
    <property type="component" value="Unassembled WGS sequence"/>
</dbReference>
<reference evidence="2" key="1">
    <citation type="submission" date="2018-05" db="EMBL/GenBank/DDBJ databases">
        <title>Draft genome of Mucuna pruriens seed.</title>
        <authorList>
            <person name="Nnadi N.E."/>
            <person name="Vos R."/>
            <person name="Hasami M.H."/>
            <person name="Devisetty U.K."/>
            <person name="Aguiy J.C."/>
        </authorList>
    </citation>
    <scope>NUCLEOTIDE SEQUENCE [LARGE SCALE GENOMIC DNA]</scope>
    <source>
        <strain evidence="2">JCA_2017</strain>
    </source>
</reference>
<feature type="signal peptide" evidence="1">
    <location>
        <begin position="1"/>
        <end position="20"/>
    </location>
</feature>
<accession>A0A371FNE0</accession>
<dbReference type="EMBL" id="QJKJ01008441">
    <property type="protein sequence ID" value="RDX79762.1"/>
    <property type="molecule type" value="Genomic_DNA"/>
</dbReference>
<keyword evidence="3" id="KW-1185">Reference proteome</keyword>
<dbReference type="OrthoDB" id="1141610at2759"/>
<gene>
    <name evidence="2" type="ORF">CR513_39775</name>
</gene>
<name>A0A371FNE0_MUCPR</name>
<dbReference type="AlphaFoldDB" id="A0A371FNE0"/>
<sequence>MDECVFQLLTLLAITICAKAGNCPDAKACYNYCVFWGYKDYGGRCTVDRDHLCCCISAEVIGPIGHR</sequence>
<evidence type="ECO:0000313" key="3">
    <source>
        <dbReference type="Proteomes" id="UP000257109"/>
    </source>
</evidence>
<proteinExistence type="predicted"/>
<organism evidence="2 3">
    <name type="scientific">Mucuna pruriens</name>
    <name type="common">Velvet bean</name>
    <name type="synonym">Dolichos pruriens</name>
    <dbReference type="NCBI Taxonomy" id="157652"/>
    <lineage>
        <taxon>Eukaryota</taxon>
        <taxon>Viridiplantae</taxon>
        <taxon>Streptophyta</taxon>
        <taxon>Embryophyta</taxon>
        <taxon>Tracheophyta</taxon>
        <taxon>Spermatophyta</taxon>
        <taxon>Magnoliopsida</taxon>
        <taxon>eudicotyledons</taxon>
        <taxon>Gunneridae</taxon>
        <taxon>Pentapetalae</taxon>
        <taxon>rosids</taxon>
        <taxon>fabids</taxon>
        <taxon>Fabales</taxon>
        <taxon>Fabaceae</taxon>
        <taxon>Papilionoideae</taxon>
        <taxon>50 kb inversion clade</taxon>
        <taxon>NPAAA clade</taxon>
        <taxon>indigoferoid/millettioid clade</taxon>
        <taxon>Phaseoleae</taxon>
        <taxon>Mucuna</taxon>
    </lineage>
</organism>
<feature type="non-terminal residue" evidence="2">
    <location>
        <position position="1"/>
    </location>
</feature>
<protein>
    <submittedName>
        <fullName evidence="2">Uncharacterized protein</fullName>
    </submittedName>
</protein>
<evidence type="ECO:0000256" key="1">
    <source>
        <dbReference type="SAM" id="SignalP"/>
    </source>
</evidence>
<comment type="caution">
    <text evidence="2">The sequence shown here is derived from an EMBL/GenBank/DDBJ whole genome shotgun (WGS) entry which is preliminary data.</text>
</comment>
<evidence type="ECO:0000313" key="2">
    <source>
        <dbReference type="EMBL" id="RDX79762.1"/>
    </source>
</evidence>